<dbReference type="PANTHER" id="PTHR12629">
    <property type="entry name" value="DIPHOSPHOINOSITOL POLYPHOSPHATE PHOSPHOHYDROLASE"/>
    <property type="match status" value="1"/>
</dbReference>
<keyword evidence="4" id="KW-0460">Magnesium</keyword>
<evidence type="ECO:0000256" key="4">
    <source>
        <dbReference type="ARBA" id="ARBA00022842"/>
    </source>
</evidence>
<dbReference type="Pfam" id="PF00293">
    <property type="entry name" value="NUDIX"/>
    <property type="match status" value="1"/>
</dbReference>
<evidence type="ECO:0000259" key="5">
    <source>
        <dbReference type="PROSITE" id="PS51462"/>
    </source>
</evidence>
<evidence type="ECO:0000256" key="2">
    <source>
        <dbReference type="ARBA" id="ARBA00022723"/>
    </source>
</evidence>
<dbReference type="EMBL" id="FNUZ01000001">
    <property type="protein sequence ID" value="SEF62748.1"/>
    <property type="molecule type" value="Genomic_DNA"/>
</dbReference>
<dbReference type="GO" id="GO:0005737">
    <property type="term" value="C:cytoplasm"/>
    <property type="evidence" value="ECO:0007669"/>
    <property type="project" value="TreeGrafter"/>
</dbReference>
<reference evidence="6 7" key="1">
    <citation type="submission" date="2016-10" db="EMBL/GenBank/DDBJ databases">
        <authorList>
            <person name="de Groot N.N."/>
        </authorList>
    </citation>
    <scope>NUCLEOTIDE SEQUENCE [LARGE SCALE GENOMIC DNA]</scope>
    <source>
        <strain evidence="6 7">DSM 26915</strain>
    </source>
</reference>
<dbReference type="PROSITE" id="PS51462">
    <property type="entry name" value="NUDIX"/>
    <property type="match status" value="1"/>
</dbReference>
<dbReference type="Gene3D" id="3.90.79.10">
    <property type="entry name" value="Nucleoside Triphosphate Pyrophosphohydrolase"/>
    <property type="match status" value="1"/>
</dbReference>
<evidence type="ECO:0000256" key="3">
    <source>
        <dbReference type="ARBA" id="ARBA00022801"/>
    </source>
</evidence>
<dbReference type="InterPro" id="IPR015797">
    <property type="entry name" value="NUDIX_hydrolase-like_dom_sf"/>
</dbReference>
<feature type="domain" description="Nudix hydrolase" evidence="5">
    <location>
        <begin position="30"/>
        <end position="161"/>
    </location>
</feature>
<organism evidence="6 7">
    <name type="scientific">Thalassococcus halodurans</name>
    <dbReference type="NCBI Taxonomy" id="373675"/>
    <lineage>
        <taxon>Bacteria</taxon>
        <taxon>Pseudomonadati</taxon>
        <taxon>Pseudomonadota</taxon>
        <taxon>Alphaproteobacteria</taxon>
        <taxon>Rhodobacterales</taxon>
        <taxon>Roseobacteraceae</taxon>
        <taxon>Thalassococcus</taxon>
    </lineage>
</organism>
<name>A0A1H5TKN4_9RHOB</name>
<dbReference type="SUPFAM" id="SSF55811">
    <property type="entry name" value="Nudix"/>
    <property type="match status" value="1"/>
</dbReference>
<proteinExistence type="predicted"/>
<dbReference type="AlphaFoldDB" id="A0A1H5TKN4"/>
<keyword evidence="3" id="KW-0378">Hydrolase</keyword>
<sequence length="177" mass="20690">MEIMLDLAYKRDHRHKIIIKKVRQMARTIGMQIAALPLRWDDSGTLKVLMVTSRDTGRWVMPKGWEMSDEKPWSAAEIEALEEAGAVGCISKEMIGTYRYDKILKDQTALPCVVRVYPMIVDKLKRNWKERHQRKRRWFSLKAAAKRVHEPELAELLLSLRDKPKKQPVIRKLLNAS</sequence>
<comment type="cofactor">
    <cofactor evidence="1">
        <name>Mg(2+)</name>
        <dbReference type="ChEBI" id="CHEBI:18420"/>
    </cofactor>
</comment>
<accession>A0A1H5TKN4</accession>
<evidence type="ECO:0000313" key="7">
    <source>
        <dbReference type="Proteomes" id="UP000236752"/>
    </source>
</evidence>
<dbReference type="GO" id="GO:0046872">
    <property type="term" value="F:metal ion binding"/>
    <property type="evidence" value="ECO:0007669"/>
    <property type="project" value="UniProtKB-KW"/>
</dbReference>
<dbReference type="GO" id="GO:0016462">
    <property type="term" value="F:pyrophosphatase activity"/>
    <property type="evidence" value="ECO:0007669"/>
    <property type="project" value="InterPro"/>
</dbReference>
<dbReference type="InterPro" id="IPR000086">
    <property type="entry name" value="NUDIX_hydrolase_dom"/>
</dbReference>
<protein>
    <submittedName>
        <fullName evidence="6">NUDIX domain-containing protein</fullName>
    </submittedName>
</protein>
<evidence type="ECO:0000313" key="6">
    <source>
        <dbReference type="EMBL" id="SEF62748.1"/>
    </source>
</evidence>
<dbReference type="Proteomes" id="UP000236752">
    <property type="component" value="Unassembled WGS sequence"/>
</dbReference>
<keyword evidence="7" id="KW-1185">Reference proteome</keyword>
<dbReference type="PANTHER" id="PTHR12629:SF0">
    <property type="entry name" value="DIPHOSPHOINOSITOL-POLYPHOSPHATE DIPHOSPHATASE"/>
    <property type="match status" value="1"/>
</dbReference>
<keyword evidence="2" id="KW-0479">Metal-binding</keyword>
<evidence type="ECO:0000256" key="1">
    <source>
        <dbReference type="ARBA" id="ARBA00001946"/>
    </source>
</evidence>
<dbReference type="InterPro" id="IPR047198">
    <property type="entry name" value="DDP-like_NUDIX"/>
</dbReference>
<dbReference type="CDD" id="cd04666">
    <property type="entry name" value="NUDIX_DIPP2_like_Nudt4"/>
    <property type="match status" value="1"/>
</dbReference>
<gene>
    <name evidence="6" type="ORF">SAMN04488045_0638</name>
</gene>